<accession>A0A5A8CQH7</accession>
<dbReference type="PANTHER" id="PTHR21230:SF1">
    <property type="entry name" value="GOLGI SNAP RECEPTOR COMPLEX MEMBER 2"/>
    <property type="match status" value="1"/>
</dbReference>
<keyword evidence="5 9" id="KW-1133">Transmembrane helix</keyword>
<evidence type="ECO:0000256" key="1">
    <source>
        <dbReference type="ARBA" id="ARBA00004409"/>
    </source>
</evidence>
<dbReference type="GO" id="GO:0006906">
    <property type="term" value="P:vesicle fusion"/>
    <property type="evidence" value="ECO:0007669"/>
    <property type="project" value="TreeGrafter"/>
</dbReference>
<dbReference type="GO" id="GO:0031201">
    <property type="term" value="C:SNARE complex"/>
    <property type="evidence" value="ECO:0007669"/>
    <property type="project" value="TreeGrafter"/>
</dbReference>
<keyword evidence="11" id="KW-1185">Reference proteome</keyword>
<dbReference type="Proteomes" id="UP000323011">
    <property type="component" value="Unassembled WGS sequence"/>
</dbReference>
<dbReference type="OMA" id="KQIDGNC"/>
<evidence type="ECO:0000256" key="4">
    <source>
        <dbReference type="ARBA" id="ARBA00022927"/>
    </source>
</evidence>
<comment type="caution">
    <text evidence="10">The sequence shown here is derived from an EMBL/GenBank/DDBJ whole genome shotgun (WGS) entry which is preliminary data.</text>
</comment>
<keyword evidence="7 8" id="KW-0472">Membrane</keyword>
<gene>
    <name evidence="10" type="ORF">FNF29_02674</name>
</gene>
<keyword evidence="3 9" id="KW-0812">Transmembrane</keyword>
<protein>
    <submittedName>
        <fullName evidence="10">Uncharacterized protein</fullName>
    </submittedName>
</protein>
<evidence type="ECO:0000256" key="9">
    <source>
        <dbReference type="SAM" id="Phobius"/>
    </source>
</evidence>
<evidence type="ECO:0000313" key="11">
    <source>
        <dbReference type="Proteomes" id="UP000323011"/>
    </source>
</evidence>
<evidence type="ECO:0000256" key="6">
    <source>
        <dbReference type="ARBA" id="ARBA00023034"/>
    </source>
</evidence>
<feature type="transmembrane region" description="Helical" evidence="9">
    <location>
        <begin position="200"/>
        <end position="219"/>
    </location>
</feature>
<evidence type="ECO:0000256" key="3">
    <source>
        <dbReference type="ARBA" id="ARBA00022692"/>
    </source>
</evidence>
<reference evidence="10 11" key="1">
    <citation type="submission" date="2019-07" db="EMBL/GenBank/DDBJ databases">
        <title>Genomes of Cafeteria roenbergensis.</title>
        <authorList>
            <person name="Fischer M.G."/>
            <person name="Hackl T."/>
            <person name="Roman M."/>
        </authorList>
    </citation>
    <scope>NUCLEOTIDE SEQUENCE [LARGE SCALE GENOMIC DNA]</scope>
    <source>
        <strain evidence="10 11">BVI</strain>
    </source>
</reference>
<dbReference type="Pfam" id="PF12352">
    <property type="entry name" value="V-SNARE_C"/>
    <property type="match status" value="1"/>
</dbReference>
<dbReference type="GO" id="GO:0000139">
    <property type="term" value="C:Golgi membrane"/>
    <property type="evidence" value="ECO:0007669"/>
    <property type="project" value="UniProtKB-SubCell"/>
</dbReference>
<sequence length="234" mass="25156">MAGARDTDDMNARYSAARALAAEVEDACMQLEECGSGMLDADKLRATERLNELSSNVAAMERDFRESTGLGAMWTYRLQQLREQERRLRDAIGRVMTVSHTTRRRADEREALFQGATAGAATGASLGALGAMERERASLMSAASMLGDIAGTTSAIQGSLRSQSDALKNIQTGVLDILSSIGVSHSLLSSIRRRATGDRIVLWVGVALILLLLFLVYRWTHGGIMGPPATQGPA</sequence>
<evidence type="ECO:0000256" key="7">
    <source>
        <dbReference type="ARBA" id="ARBA00023136"/>
    </source>
</evidence>
<name>A0A5A8CQH7_CAFRO</name>
<evidence type="ECO:0000313" key="10">
    <source>
        <dbReference type="EMBL" id="KAA0154051.1"/>
    </source>
</evidence>
<dbReference type="EMBL" id="VLTN01000013">
    <property type="protein sequence ID" value="KAA0154051.1"/>
    <property type="molecule type" value="Genomic_DNA"/>
</dbReference>
<proteinExistence type="predicted"/>
<dbReference type="PIRSF" id="PIRSF028865">
    <property type="entry name" value="Membrin-2"/>
    <property type="match status" value="1"/>
</dbReference>
<evidence type="ECO:0000256" key="2">
    <source>
        <dbReference type="ARBA" id="ARBA00022448"/>
    </source>
</evidence>
<evidence type="ECO:0000256" key="8">
    <source>
        <dbReference type="PIRNR" id="PIRNR028865"/>
    </source>
</evidence>
<dbReference type="PANTHER" id="PTHR21230">
    <property type="entry name" value="VESICLE TRANSPORT V-SNARE PROTEIN VTI1-RELATED"/>
    <property type="match status" value="1"/>
</dbReference>
<evidence type="ECO:0000256" key="5">
    <source>
        <dbReference type="ARBA" id="ARBA00022989"/>
    </source>
</evidence>
<dbReference type="GO" id="GO:0005789">
    <property type="term" value="C:endoplasmic reticulum membrane"/>
    <property type="evidence" value="ECO:0007669"/>
    <property type="project" value="TreeGrafter"/>
</dbReference>
<dbReference type="InterPro" id="IPR027027">
    <property type="entry name" value="GOSR2/Membrin/Bos1"/>
</dbReference>
<dbReference type="AlphaFoldDB" id="A0A5A8CQH7"/>
<keyword evidence="2 8" id="KW-0813">Transport</keyword>
<comment type="subcellular location">
    <subcellularLocation>
        <location evidence="1">Golgi apparatus membrane</location>
        <topology evidence="1">Single-pass type IV membrane protein</topology>
    </subcellularLocation>
</comment>
<keyword evidence="4 8" id="KW-0653">Protein transport</keyword>
<dbReference type="GO" id="GO:0015031">
    <property type="term" value="P:protein transport"/>
    <property type="evidence" value="ECO:0007669"/>
    <property type="project" value="UniProtKB-KW"/>
</dbReference>
<dbReference type="GO" id="GO:0031902">
    <property type="term" value="C:late endosome membrane"/>
    <property type="evidence" value="ECO:0007669"/>
    <property type="project" value="TreeGrafter"/>
</dbReference>
<dbReference type="GO" id="GO:0005484">
    <property type="term" value="F:SNAP receptor activity"/>
    <property type="evidence" value="ECO:0007669"/>
    <property type="project" value="InterPro"/>
</dbReference>
<keyword evidence="6" id="KW-0333">Golgi apparatus</keyword>
<dbReference type="GO" id="GO:0000149">
    <property type="term" value="F:SNARE binding"/>
    <property type="evidence" value="ECO:0007669"/>
    <property type="project" value="TreeGrafter"/>
</dbReference>
<dbReference type="GO" id="GO:0012507">
    <property type="term" value="C:ER to Golgi transport vesicle membrane"/>
    <property type="evidence" value="ECO:0007669"/>
    <property type="project" value="TreeGrafter"/>
</dbReference>
<organism evidence="10 11">
    <name type="scientific">Cafeteria roenbergensis</name>
    <name type="common">Marine flagellate</name>
    <dbReference type="NCBI Taxonomy" id="33653"/>
    <lineage>
        <taxon>Eukaryota</taxon>
        <taxon>Sar</taxon>
        <taxon>Stramenopiles</taxon>
        <taxon>Bigyra</taxon>
        <taxon>Opalozoa</taxon>
        <taxon>Bicosoecida</taxon>
        <taxon>Cafeteriaceae</taxon>
        <taxon>Cafeteria</taxon>
    </lineage>
</organism>